<evidence type="ECO:0000259" key="4">
    <source>
        <dbReference type="Pfam" id="PF03305"/>
    </source>
</evidence>
<evidence type="ECO:0000256" key="2">
    <source>
        <dbReference type="SAM" id="SignalP"/>
    </source>
</evidence>
<evidence type="ECO:0000313" key="6">
    <source>
        <dbReference type="Proteomes" id="UP000502118"/>
    </source>
</evidence>
<gene>
    <name evidence="5" type="ORF">HLA92_02625</name>
</gene>
<keyword evidence="2" id="KW-0732">Signal</keyword>
<accession>A0A6M4JIK3</accession>
<dbReference type="KEGG" id="mmio:HLA92_02625"/>
<dbReference type="PROSITE" id="PS51257">
    <property type="entry name" value="PROKAR_LIPOPROTEIN"/>
    <property type="match status" value="1"/>
</dbReference>
<feature type="signal peptide" evidence="2">
    <location>
        <begin position="1"/>
        <end position="26"/>
    </location>
</feature>
<reference evidence="5 6" key="1">
    <citation type="submission" date="2020-05" db="EMBL/GenBank/DDBJ databases">
        <title>Novel Mycoplasma species detected in Mirounga angustirostris (northern elephant seal) from the USA.</title>
        <authorList>
            <person name="Volokhov D.V."/>
        </authorList>
    </citation>
    <scope>NUCLEOTIDE SEQUENCE [LARGE SCALE GENOMIC DNA]</scope>
    <source>
        <strain evidence="5 6">Mirounga ES2806-NAS</strain>
    </source>
</reference>
<dbReference type="Pfam" id="PF03202">
    <property type="entry name" value="Lipoprotein_10"/>
    <property type="match status" value="1"/>
</dbReference>
<dbReference type="RefSeq" id="WP_171113260.1">
    <property type="nucleotide sequence ID" value="NZ_CP053097.1"/>
</dbReference>
<sequence length="697" mass="78677">MTNKKKILSVLATLGVLASISAPLIAASCSISKGTRFDQEADGKIKILSTWSDTNNQGKALKVIIEKYNETQKDTPGFIPVEVITAGKGYSDDDWEAKLKAKDSKAFFNLFINYPTNASKLAQYNMNLSFEPIKKYIDGLFDESFIEINKKIAGNPKGEYWTIPTTRSGEMNSVNKAVLGKLIQELKENGATVDPESEEWVKDFMDQYNNNADEKQFIDKTWESGKETDKEKLKDLKTYVIKKDFLTNYKDLFKFATLAKKLYPKNNNYILGFDSFPNLAYLLAASLNNSVNESLVVKDKNNQKDGGYNFTKLVEKDSEQYKRLKEIFDLVQEGIASKAIFIGGSGSFGSAKLTTHLMAMNIGSTAGYTYTFLEEKGATFNKFKESLNIKDDIKFAKLLQEKNSEKPDSIFSILDGQGHKNNLFAEAYQQPTKENKKFGQYDIGTKENDTTTINNLKKLASDNAKGIIAYDKKLKEKDGKVYYNDTLLEGAWYIGELGNNKFFKNYFIPDTLINVKVLNKTQILEKNEAAWFAAPSKFNDQSQTNQYTLQGPSIIGIHANDSEDKATIQFVKWLLTNNEETFEFEKPKKSYTKKTPIEVLADYGSYLVPFKTFLSQKTNPFDTNNGNKANKILFEELKSISDHPKTNKIVEDVPAPKSQTLRNALELAAKNAFNKANSGEVYDFDNFIEDIKTVITK</sequence>
<name>A0A6M4JIK3_9MOLU</name>
<evidence type="ECO:0000313" key="5">
    <source>
        <dbReference type="EMBL" id="QJR44311.1"/>
    </source>
</evidence>
<dbReference type="InterPro" id="IPR054825">
    <property type="entry name" value="P68-like"/>
</dbReference>
<comment type="similarity">
    <text evidence="1">Belongs to the MG185/MG260 family.</text>
</comment>
<feature type="domain" description="Mycoplasma lipoprotein C-terminal" evidence="3">
    <location>
        <begin position="549"/>
        <end position="673"/>
    </location>
</feature>
<proteinExistence type="inferred from homology"/>
<protein>
    <submittedName>
        <fullName evidence="5">P80 family lipoprotein</fullName>
    </submittedName>
</protein>
<dbReference type="EMBL" id="CP053097">
    <property type="protein sequence ID" value="QJR44311.1"/>
    <property type="molecule type" value="Genomic_DNA"/>
</dbReference>
<dbReference type="InterPro" id="IPR004890">
    <property type="entry name" value="Lipoprotein_10_C"/>
</dbReference>
<dbReference type="Proteomes" id="UP000502118">
    <property type="component" value="Chromosome"/>
</dbReference>
<keyword evidence="6" id="KW-1185">Reference proteome</keyword>
<keyword evidence="5" id="KW-0449">Lipoprotein</keyword>
<dbReference type="NCBIfam" id="NF045826">
    <property type="entry name" value="lipo_P68"/>
    <property type="match status" value="1"/>
</dbReference>
<feature type="domain" description="Mycoplasma lipoprotein central" evidence="4">
    <location>
        <begin position="215"/>
        <end position="386"/>
    </location>
</feature>
<dbReference type="Pfam" id="PF03305">
    <property type="entry name" value="Lipoprotein_X"/>
    <property type="match status" value="1"/>
</dbReference>
<organism evidence="5 6">
    <name type="scientific">Mycoplasma miroungirhinis</name>
    <dbReference type="NCBI Taxonomy" id="754516"/>
    <lineage>
        <taxon>Bacteria</taxon>
        <taxon>Bacillati</taxon>
        <taxon>Mycoplasmatota</taxon>
        <taxon>Mollicutes</taxon>
        <taxon>Mycoplasmataceae</taxon>
        <taxon>Mycoplasma</taxon>
    </lineage>
</organism>
<dbReference type="AlphaFoldDB" id="A0A6M4JIK3"/>
<evidence type="ECO:0000256" key="1">
    <source>
        <dbReference type="ARBA" id="ARBA00009031"/>
    </source>
</evidence>
<evidence type="ECO:0000259" key="3">
    <source>
        <dbReference type="Pfam" id="PF03202"/>
    </source>
</evidence>
<dbReference type="InterPro" id="IPR004984">
    <property type="entry name" value="Mycoplasma_lipoprotein_cen_dom"/>
</dbReference>
<feature type="chain" id="PRO_5026700777" evidence="2">
    <location>
        <begin position="27"/>
        <end position="697"/>
    </location>
</feature>